<evidence type="ECO:0000313" key="2">
    <source>
        <dbReference type="Proteomes" id="UP000315400"/>
    </source>
</evidence>
<dbReference type="AlphaFoldDB" id="A0A540VTX8"/>
<dbReference type="Proteomes" id="UP000315400">
    <property type="component" value="Unassembled WGS sequence"/>
</dbReference>
<evidence type="ECO:0000313" key="1">
    <source>
        <dbReference type="EMBL" id="TQF00209.1"/>
    </source>
</evidence>
<protein>
    <submittedName>
        <fullName evidence="1">Uncharacterized protein</fullName>
    </submittedName>
</protein>
<sequence>MTEEDIIGIEDDQSAQLCDRYESALVAEAREIAEGRSLKLATDEHLRVLLSWLDGRQPINRETCPF</sequence>
<organism evidence="1 2">
    <name type="scientific">Spiribacter salinus</name>
    <dbReference type="NCBI Taxonomy" id="1335746"/>
    <lineage>
        <taxon>Bacteria</taxon>
        <taxon>Pseudomonadati</taxon>
        <taxon>Pseudomonadota</taxon>
        <taxon>Gammaproteobacteria</taxon>
        <taxon>Chromatiales</taxon>
        <taxon>Ectothiorhodospiraceae</taxon>
        <taxon>Spiribacter</taxon>
    </lineage>
</organism>
<comment type="caution">
    <text evidence="1">The sequence shown here is derived from an EMBL/GenBank/DDBJ whole genome shotgun (WGS) entry which is preliminary data.</text>
</comment>
<reference evidence="1 2" key="1">
    <citation type="submission" date="2019-06" db="EMBL/GenBank/DDBJ databases">
        <title>Metagenome assembled Genome of Spiribacter salinus SL48-SHIP from the microbial mat of Salt Lake 48 (Novosibirsk region, Russia).</title>
        <authorList>
            <person name="Shipova A."/>
            <person name="Rozanov A.S."/>
            <person name="Bryanskaya A.V."/>
            <person name="Peltek S.E."/>
        </authorList>
    </citation>
    <scope>NUCLEOTIDE SEQUENCE [LARGE SCALE GENOMIC DNA]</scope>
    <source>
        <strain evidence="1">SL48-SHIP-2</strain>
    </source>
</reference>
<name>A0A540VTX8_9GAMM</name>
<gene>
    <name evidence="1" type="ORF">FKY71_04685</name>
</gene>
<dbReference type="EMBL" id="VIFK01000020">
    <property type="protein sequence ID" value="TQF00209.1"/>
    <property type="molecule type" value="Genomic_DNA"/>
</dbReference>
<accession>A0A540VTX8</accession>
<proteinExistence type="predicted"/>